<reference evidence="1" key="1">
    <citation type="submission" date="2018-11" db="EMBL/GenBank/DDBJ databases">
        <authorList>
            <consortium name="Genoscope - CEA"/>
            <person name="William W."/>
        </authorList>
    </citation>
    <scope>NUCLEOTIDE SEQUENCE [LARGE SCALE GENOMIC DNA]</scope>
    <source>
        <strain evidence="1">T9AD</strain>
    </source>
</reference>
<gene>
    <name evidence="1" type="ORF">POT9AD_1914</name>
</gene>
<dbReference type="EMBL" id="LR130779">
    <property type="protein sequence ID" value="VDN62894.1"/>
    <property type="molecule type" value="Genomic_DNA"/>
</dbReference>
<protein>
    <submittedName>
        <fullName evidence="1">Uncharacterized protein</fullName>
    </submittedName>
</protein>
<proteinExistence type="predicted"/>
<sequence length="278" mass="30917">MRRFLLALPLAGILGLQLAHADERNDVPACYPYAQLTHHQPAPSGRELVVIIDETVPMSQALKRSAWDSAMRYVRPGDSIRLYQFSAFLQDHYMKLLFAGQLDSPLQGKVRNSIGSKSLKQLDGCLQQQAAFFQKTFGQYFAAGFGKPGVDIARSEILGSLRRITGDFVERPVRERVVLLVSDMLENSDFSSFYQSNRIRDIDPDNELNKVRQKNLLADFAGARVYVHGAGLVAGDAKGAYRSGSTLQRLERFWGDYLQASNGSLAAFGAPQLTTDLR</sequence>
<name>A0A653B2K0_ECTOL</name>
<dbReference type="AlphaFoldDB" id="A0A653B2K0"/>
<organism evidence="1">
    <name type="scientific">Ectopseudomonas oleovorans</name>
    <name type="common">Pseudomonas oleovorans</name>
    <dbReference type="NCBI Taxonomy" id="301"/>
    <lineage>
        <taxon>Bacteria</taxon>
        <taxon>Pseudomonadati</taxon>
        <taxon>Pseudomonadota</taxon>
        <taxon>Gammaproteobacteria</taxon>
        <taxon>Pseudomonadales</taxon>
        <taxon>Pseudomonadaceae</taxon>
        <taxon>Ectopseudomonas</taxon>
    </lineage>
</organism>
<evidence type="ECO:0000313" key="1">
    <source>
        <dbReference type="EMBL" id="VDN62894.1"/>
    </source>
</evidence>
<accession>A0A653B2K0</accession>